<proteinExistence type="inferred from homology"/>
<dbReference type="PROSITE" id="PS01125">
    <property type="entry name" value="ROK"/>
    <property type="match status" value="1"/>
</dbReference>
<dbReference type="Proteomes" id="UP000297225">
    <property type="component" value="Unassembled WGS sequence"/>
</dbReference>
<dbReference type="GeneID" id="66797876"/>
<dbReference type="InterPro" id="IPR036388">
    <property type="entry name" value="WH-like_DNA-bd_sf"/>
</dbReference>
<name>A0A4Y8WNV3_9PORP</name>
<evidence type="ECO:0000256" key="1">
    <source>
        <dbReference type="ARBA" id="ARBA00006479"/>
    </source>
</evidence>
<keyword evidence="3" id="KW-1185">Reference proteome</keyword>
<dbReference type="Gene3D" id="3.30.420.40">
    <property type="match status" value="2"/>
</dbReference>
<dbReference type="EMBL" id="SPNC01000101">
    <property type="protein sequence ID" value="TFH94619.1"/>
    <property type="molecule type" value="Genomic_DNA"/>
</dbReference>
<dbReference type="OrthoDB" id="9810372at2"/>
<dbReference type="InterPro" id="IPR049874">
    <property type="entry name" value="ROK_cs"/>
</dbReference>
<dbReference type="SUPFAM" id="SSF46785">
    <property type="entry name" value="Winged helix' DNA-binding domain"/>
    <property type="match status" value="1"/>
</dbReference>
<dbReference type="RefSeq" id="WP_018358347.1">
    <property type="nucleotide sequence ID" value="NZ_CP197400.1"/>
</dbReference>
<reference evidence="2 3" key="1">
    <citation type="submission" date="2019-03" db="EMBL/GenBank/DDBJ databases">
        <title>Porphyromonas levii Isolated from the Uterus of Dairy Cows.</title>
        <authorList>
            <person name="Francis A.M."/>
        </authorList>
    </citation>
    <scope>NUCLEOTIDE SEQUENCE [LARGE SCALE GENOMIC DNA]</scope>
    <source>
        <strain evidence="2 3">AF5678</strain>
    </source>
</reference>
<dbReference type="PANTHER" id="PTHR18964">
    <property type="entry name" value="ROK (REPRESSOR, ORF, KINASE) FAMILY"/>
    <property type="match status" value="1"/>
</dbReference>
<dbReference type="SUPFAM" id="SSF53067">
    <property type="entry name" value="Actin-like ATPase domain"/>
    <property type="match status" value="1"/>
</dbReference>
<dbReference type="Pfam" id="PF00480">
    <property type="entry name" value="ROK"/>
    <property type="match status" value="1"/>
</dbReference>
<organism evidence="2 3">
    <name type="scientific">Porphyromonas levii</name>
    <dbReference type="NCBI Taxonomy" id="28114"/>
    <lineage>
        <taxon>Bacteria</taxon>
        <taxon>Pseudomonadati</taxon>
        <taxon>Bacteroidota</taxon>
        <taxon>Bacteroidia</taxon>
        <taxon>Bacteroidales</taxon>
        <taxon>Porphyromonadaceae</taxon>
        <taxon>Porphyromonas</taxon>
    </lineage>
</organism>
<dbReference type="Gene3D" id="1.10.10.10">
    <property type="entry name" value="Winged helix-like DNA-binding domain superfamily/Winged helix DNA-binding domain"/>
    <property type="match status" value="1"/>
</dbReference>
<dbReference type="InterPro" id="IPR036390">
    <property type="entry name" value="WH_DNA-bd_sf"/>
</dbReference>
<protein>
    <submittedName>
        <fullName evidence="2">ROK family transcriptional regulator</fullName>
    </submittedName>
</protein>
<gene>
    <name evidence="2" type="ORF">E4P47_06705</name>
</gene>
<dbReference type="PANTHER" id="PTHR18964:SF149">
    <property type="entry name" value="BIFUNCTIONAL UDP-N-ACETYLGLUCOSAMINE 2-EPIMERASE_N-ACETYLMANNOSAMINE KINASE"/>
    <property type="match status" value="1"/>
</dbReference>
<accession>A0A4Y8WNV3</accession>
<dbReference type="STRING" id="1122973.GCA_000379925_01098"/>
<evidence type="ECO:0000313" key="2">
    <source>
        <dbReference type="EMBL" id="TFH94619.1"/>
    </source>
</evidence>
<dbReference type="AlphaFoldDB" id="A0A4Y8WNV3"/>
<dbReference type="InterPro" id="IPR000600">
    <property type="entry name" value="ROK"/>
</dbReference>
<comment type="caution">
    <text evidence="2">The sequence shown here is derived from an EMBL/GenBank/DDBJ whole genome shotgun (WGS) entry which is preliminary data.</text>
</comment>
<comment type="similarity">
    <text evidence="1">Belongs to the ROK (NagC/XylR) family.</text>
</comment>
<dbReference type="InterPro" id="IPR043129">
    <property type="entry name" value="ATPase_NBD"/>
</dbReference>
<evidence type="ECO:0000313" key="3">
    <source>
        <dbReference type="Proteomes" id="UP000297225"/>
    </source>
</evidence>
<sequence length="406" mass="45563">MTESEFRDLFDTNPKNLQYKQRIVEYLVENGPETLPVLAKHLEVSVPTISKMVGELVDHRLLRNFGKLEATTGRHPFLFGLTDKDYYFLGVDFTASHLNFVLMDFSGNQVQSKMDVPFHFVNTQECLDTITDLVNDYLDNEIVVPRSSVVSIGINIIGRLNPHTGYSYTYFNFNEVPLAKRFTDIFGIPTYIDNDARAAAFGEYMLHYKSKGENLLFVNVTWGLGLGIIINGEPYAGKSGFSGEFGHTHCYENEVLCYCGKKGCLETEASGLAMHRKFTNRVKAGDRSILLDEGKKIEEITLDDLIEATRREDMLCIEILEEVGEQLGLHLANMINIFNPHVVVIGGPLAQVGDYLIQPIQSAIRKYSLNMVNQDTELKQSILLHYAGVMGASLLARKKAIASLTD</sequence>